<dbReference type="GO" id="GO:0000146">
    <property type="term" value="F:microfilament motor activity"/>
    <property type="evidence" value="ECO:0007669"/>
    <property type="project" value="TreeGrafter"/>
</dbReference>
<dbReference type="GO" id="GO:0051015">
    <property type="term" value="F:actin filament binding"/>
    <property type="evidence" value="ECO:0007669"/>
    <property type="project" value="InterPro"/>
</dbReference>
<dbReference type="Pfam" id="PF02736">
    <property type="entry name" value="Myosin_N"/>
    <property type="match status" value="1"/>
</dbReference>
<dbReference type="PANTHER" id="PTHR13140">
    <property type="entry name" value="MYOSIN"/>
    <property type="match status" value="1"/>
</dbReference>
<organism evidence="13 14">
    <name type="scientific">Hypsizygus marmoreus</name>
    <name type="common">White beech mushroom</name>
    <name type="synonym">Agaricus marmoreus</name>
    <dbReference type="NCBI Taxonomy" id="39966"/>
    <lineage>
        <taxon>Eukaryota</taxon>
        <taxon>Fungi</taxon>
        <taxon>Dikarya</taxon>
        <taxon>Basidiomycota</taxon>
        <taxon>Agaricomycotina</taxon>
        <taxon>Agaricomycetes</taxon>
        <taxon>Agaricomycetidae</taxon>
        <taxon>Agaricales</taxon>
        <taxon>Tricholomatineae</taxon>
        <taxon>Lyophyllaceae</taxon>
        <taxon>Hypsizygus</taxon>
    </lineage>
</organism>
<protein>
    <submittedName>
        <fullName evidence="13">Myosin-11</fullName>
    </submittedName>
</protein>
<keyword evidence="7 8" id="KW-0009">Actin-binding</keyword>
<feature type="coiled-coil region" evidence="9">
    <location>
        <begin position="1025"/>
        <end position="1147"/>
    </location>
</feature>
<dbReference type="CDD" id="cd01377">
    <property type="entry name" value="MYSc_class_II"/>
    <property type="match status" value="1"/>
</dbReference>
<dbReference type="GO" id="GO:0016020">
    <property type="term" value="C:membrane"/>
    <property type="evidence" value="ECO:0007669"/>
    <property type="project" value="TreeGrafter"/>
</dbReference>
<feature type="region of interest" description="Disordered" evidence="10">
    <location>
        <begin position="1851"/>
        <end position="1870"/>
    </location>
</feature>
<feature type="region of interest" description="Disordered" evidence="10">
    <location>
        <begin position="197"/>
        <end position="244"/>
    </location>
</feature>
<dbReference type="InterPro" id="IPR027417">
    <property type="entry name" value="P-loop_NTPase"/>
</dbReference>
<evidence type="ECO:0000256" key="2">
    <source>
        <dbReference type="ARBA" id="ARBA00022741"/>
    </source>
</evidence>
<dbReference type="PANTHER" id="PTHR13140:SF857">
    <property type="entry name" value="MYOSIN-11"/>
    <property type="match status" value="1"/>
</dbReference>
<feature type="binding site" evidence="8">
    <location>
        <begin position="170"/>
        <end position="177"/>
    </location>
    <ligand>
        <name>ATP</name>
        <dbReference type="ChEBI" id="CHEBI:30616"/>
    </ligand>
</feature>
<feature type="compositionally biased region" description="Basic and acidic residues" evidence="10">
    <location>
        <begin position="1972"/>
        <end position="1988"/>
    </location>
</feature>
<dbReference type="GO" id="GO:0007015">
    <property type="term" value="P:actin filament organization"/>
    <property type="evidence" value="ECO:0007669"/>
    <property type="project" value="TreeGrafter"/>
</dbReference>
<feature type="compositionally biased region" description="Basic and acidic residues" evidence="10">
    <location>
        <begin position="2234"/>
        <end position="2249"/>
    </location>
</feature>
<dbReference type="Gene3D" id="3.40.850.10">
    <property type="entry name" value="Kinesin motor domain"/>
    <property type="match status" value="1"/>
</dbReference>
<dbReference type="InterPro" id="IPR008989">
    <property type="entry name" value="Myosin_S1_N"/>
</dbReference>
<feature type="compositionally biased region" description="Basic and acidic residues" evidence="10">
    <location>
        <begin position="1666"/>
        <end position="1687"/>
    </location>
</feature>
<dbReference type="GO" id="GO:0016459">
    <property type="term" value="C:myosin complex"/>
    <property type="evidence" value="ECO:0007669"/>
    <property type="project" value="UniProtKB-KW"/>
</dbReference>
<dbReference type="EMBL" id="LUEZ02000023">
    <property type="protein sequence ID" value="RDB26688.1"/>
    <property type="molecule type" value="Genomic_DNA"/>
</dbReference>
<dbReference type="PROSITE" id="PS51844">
    <property type="entry name" value="SH3_LIKE"/>
    <property type="match status" value="1"/>
</dbReference>
<keyword evidence="4 9" id="KW-0175">Coiled coil</keyword>
<feature type="region of interest" description="Actin-binding" evidence="8">
    <location>
        <begin position="706"/>
        <end position="728"/>
    </location>
</feature>
<evidence type="ECO:0000256" key="8">
    <source>
        <dbReference type="PROSITE-ProRule" id="PRU00782"/>
    </source>
</evidence>
<feature type="compositionally biased region" description="Polar residues" evidence="10">
    <location>
        <begin position="1643"/>
        <end position="1663"/>
    </location>
</feature>
<feature type="region of interest" description="Disordered" evidence="10">
    <location>
        <begin position="1967"/>
        <end position="1988"/>
    </location>
</feature>
<feature type="compositionally biased region" description="Polar residues" evidence="10">
    <location>
        <begin position="2331"/>
        <end position="2348"/>
    </location>
</feature>
<dbReference type="Proteomes" id="UP000076154">
    <property type="component" value="Unassembled WGS sequence"/>
</dbReference>
<dbReference type="SMART" id="SM00242">
    <property type="entry name" value="MYSc"/>
    <property type="match status" value="1"/>
</dbReference>
<dbReference type="SUPFAM" id="SSF52540">
    <property type="entry name" value="P-loop containing nucleoside triphosphate hydrolases"/>
    <property type="match status" value="1"/>
</dbReference>
<dbReference type="OrthoDB" id="6108017at2759"/>
<comment type="caution">
    <text evidence="13">The sequence shown here is derived from an EMBL/GenBank/DDBJ whole genome shotgun (WGS) entry which is preliminary data.</text>
</comment>
<dbReference type="Gene3D" id="1.20.120.720">
    <property type="entry name" value="Myosin VI head, motor domain, U50 subdomain"/>
    <property type="match status" value="1"/>
</dbReference>
<keyword evidence="5 8" id="KW-0518">Myosin</keyword>
<dbReference type="GO" id="GO:0005524">
    <property type="term" value="F:ATP binding"/>
    <property type="evidence" value="ECO:0007669"/>
    <property type="project" value="UniProtKB-UniRule"/>
</dbReference>
<feature type="coiled-coil region" evidence="9">
    <location>
        <begin position="892"/>
        <end position="989"/>
    </location>
</feature>
<feature type="region of interest" description="Disordered" evidence="10">
    <location>
        <begin position="1912"/>
        <end position="1934"/>
    </location>
</feature>
<proteinExistence type="inferred from homology"/>
<feature type="domain" description="Myosin N-terminal SH3-like" evidence="12">
    <location>
        <begin position="23"/>
        <end position="73"/>
    </location>
</feature>
<feature type="domain" description="Myosin motor" evidence="11">
    <location>
        <begin position="77"/>
        <end position="828"/>
    </location>
</feature>
<evidence type="ECO:0000256" key="6">
    <source>
        <dbReference type="ARBA" id="ARBA00023175"/>
    </source>
</evidence>
<evidence type="ECO:0000313" key="13">
    <source>
        <dbReference type="EMBL" id="RDB26688.1"/>
    </source>
</evidence>
<dbReference type="InParanoid" id="A0A369JY59"/>
<feature type="region of interest" description="Disordered" evidence="10">
    <location>
        <begin position="2322"/>
        <end position="2348"/>
    </location>
</feature>
<evidence type="ECO:0000256" key="9">
    <source>
        <dbReference type="SAM" id="Coils"/>
    </source>
</evidence>
<accession>A0A369JY59</accession>
<evidence type="ECO:0000256" key="7">
    <source>
        <dbReference type="ARBA" id="ARBA00023203"/>
    </source>
</evidence>
<feature type="region of interest" description="Disordered" evidence="10">
    <location>
        <begin position="1637"/>
        <end position="1688"/>
    </location>
</feature>
<dbReference type="Pfam" id="PF00063">
    <property type="entry name" value="Myosin_head"/>
    <property type="match status" value="1"/>
</dbReference>
<gene>
    <name evidence="13" type="primary">MYH11</name>
    <name evidence="13" type="ORF">Hypma_005287</name>
</gene>
<dbReference type="InterPro" id="IPR004009">
    <property type="entry name" value="SH3_Myosin"/>
</dbReference>
<dbReference type="InterPro" id="IPR036961">
    <property type="entry name" value="Kinesin_motor_dom_sf"/>
</dbReference>
<evidence type="ECO:0000259" key="12">
    <source>
        <dbReference type="PROSITE" id="PS51844"/>
    </source>
</evidence>
<reference evidence="13" key="1">
    <citation type="submission" date="2018-04" db="EMBL/GenBank/DDBJ databases">
        <title>Whole genome sequencing of Hypsizygus marmoreus.</title>
        <authorList>
            <person name="Choi I.-G."/>
            <person name="Min B."/>
            <person name="Kim J.-G."/>
            <person name="Kim S."/>
            <person name="Oh Y.-L."/>
            <person name="Kong W.-S."/>
            <person name="Park H."/>
            <person name="Jeong J."/>
            <person name="Song E.-S."/>
        </authorList>
    </citation>
    <scope>NUCLEOTIDE SEQUENCE [LARGE SCALE GENOMIC DNA]</scope>
    <source>
        <strain evidence="13">51987-8</strain>
    </source>
</reference>
<evidence type="ECO:0000256" key="3">
    <source>
        <dbReference type="ARBA" id="ARBA00022840"/>
    </source>
</evidence>
<dbReference type="Gene3D" id="3.30.70.1590">
    <property type="match status" value="1"/>
</dbReference>
<keyword evidence="6 8" id="KW-0505">Motor protein</keyword>
<dbReference type="GO" id="GO:0005737">
    <property type="term" value="C:cytoplasm"/>
    <property type="evidence" value="ECO:0007669"/>
    <property type="project" value="TreeGrafter"/>
</dbReference>
<sequence>MPAPRPSQSAEAARAAAQQAEFNEKKWVWVPDAKEGYSAGWVNREEEDAAEVIMAAGGDFRRVPFEALFKMNPPKFDRVEDIADLTFLNEASVVHNLRLRYGSGAIYTYSGLFLVAINPYQNLPLYSDAIIQQYRNKRRDENPPHIFAVAERAWINMGEERENQSILITGESGAGKTESTKKVIQYLAAIATDAHLPSTSSHSRSPTLTSSSSFASMPSSGLPRSSSLRKGHSGSPSISGTGSHLTAKGRLGLLERQILQANPVLEAFGNAQTQRNNNSSRFGKFVRITFAPDGSIAGANIDWYLLEKSRVVVRSEAERSFHVFYQLLAGGGVLKDKLLLGGGVEDYEYLNKSRREVDGVDDREEWSALKAALDVVGFTPAEQFDLFRIIAAILHIGNITITSTRADDAVMPDPSQAERVCHLLGIPVAEFTRAVLRPQVLAGREWVSQARTRQQAIDELSALCKTLYEKSFGSLVDRINRALDRPFSKSTFIGVLDIAGFEIFEINAYEQLLINYTNEKLQQFFNHHMFVLEQEEYAREGINWDYVNFGLDLQPTIDLIEASGGVIGILGCLDEECIMPKATDLTFTNKLHWMWAGNVDEEDLQHPGRDKYEPARFEQGFIIQHYAAKVEYRTDGWLEKNKDPLNDNLTRVLSTSSERYVASLFAEYGDLPAGPGGAGNLFTLGKKRGLKKGAFRTVAQRHKEQLASLMAQLKGTQPHFVRCIVPNANKKPGRIDVPLVLDQLRCNGVLEGIRIARLGYPNRLPFVEFRQRYEILTPGVIPRGYMDGREACRRMVNALELDEAIFKIGTSKIFFKAGVLAGLEERRDLLLFDVFSRLQAVARMWTARRQMKKILNRAVAIRTIQRNARVYGDLRDWPWWQLYTKVRPLLAATRNDDELRKKEAELALAKERAERDKQEKEALENLKMTLEAQKRKVEDELEAERAVALDKDALLERSKKREGDLEDEVAALQADLDILDSQLDRAMKLQKESDEKHESLLTAFDQAAEHLVRLEDEQKEWTIRETELNELLNEAQGEIDVLRGRHDDLQKLSEELKNLALQREEDLTRAKERMDLSVRELEGKVTVEQRNKDLFKTKYDELEQDARQAKEQLAEMARTATEYSTMIQKKEEQITHLAEQLDLSKSAHSKALKEIIELQSDIDTLVAELTAEKGDRQQDIAARTKLQKEVDQLRSLMEAKTSEESRRNEVEKRKEEELADLRSQVTTLHQDVAESRRLAVDAQSKLKVELEHSVREHNTLLQSHRSLSERESIAQSQLSKTKAALSDLEKTKRAMESELQSLRSRQHDYESQLADATKAKEGLERQLASAQAKYQDFEDVVLEFQRDQESHHRQLETTRKQLEAESAKRAKLEQMISSQKVELGKLKDINVKIDRELNKALTDLKAREWEVKQLESKQDKTIVEHVHVLEEAKRVTDRQLEEANKELQKNAAYIRSLEKAKTRLAGEAEDLARETEKERVELRNKEKNIRTQEERVAKAIADVEKERRAKEAAELQARRLQADLQAAKHQVSEIAEQLALVQRSKDNLEAELDRIADETESTQSMAKFQRQYETRIAQLEGQLEEADAAQATSAKIKERVERQHAEIRQLIVNGGPPDSDFQRRLLRELQLADDALEKEMSSRSRGLRSSNANELRTLANLTPTKRKMEAASHNGNDPKADSSRASDRQVAALKQQVQVLEIQMAASERVRHHLEISIREMTADLENSDGSKQFLQQYRTRLSKENARLVELLQEEAEARRAAEAAQVDGVQGMWTKFQNTISAERDNYARLEESRKALLVQQRTAQSEVEVQRAQIREFTQARKQLQAEVQDLREQLDVARSETANAKRQLQKRLQEDEVASSTSSAATAEMRAVVESYKANERSYQERLEAAEIARAKAARGEAFAKRTLVETEKSQSENAAARKAAEDRLQSMEHRVRELEAKLEDEGKDSSDVAIARKRLAEELEDEREQHQKDLAERDFTTDQTRKKYQAELAQLSEELQAQRDTISRLREDNRKTRSDYDELQLRYDDEVYNSGGWKKEKERMETKIADINNAYEASTAAQAEQQTQIVALHSQVRELRGVLDDAEADRALLQKARRALQAELETIKLDHVDTNKMSSDREFQRLQLKKQDLERSLEEQEDRVTNAFDRMKKAEAYANECQVELGKIRVENSELDRLNANLEKQVKELNVRIVDLETKSYASSPRPATTSRRMESRIEELTNQLNQTNKDKTDTSRLQRSADKITRDTKFQLAESDRQRAKLEEERKTYEAQIQSLRQTIDAMQTEESALQAAERRAKLQAKDYKQKALNLERELERLHNRLDRPTSSLIDRGSPSSSPRKL</sequence>
<dbReference type="STRING" id="39966.A0A369JY59"/>
<dbReference type="FunFam" id="1.10.10.820:FF:000001">
    <property type="entry name" value="Myosin heavy chain"/>
    <property type="match status" value="1"/>
</dbReference>
<evidence type="ECO:0000259" key="11">
    <source>
        <dbReference type="PROSITE" id="PS51456"/>
    </source>
</evidence>
<keyword evidence="14" id="KW-1185">Reference proteome</keyword>
<evidence type="ECO:0000256" key="1">
    <source>
        <dbReference type="ARBA" id="ARBA00008314"/>
    </source>
</evidence>
<feature type="compositionally biased region" description="Polar residues" evidence="10">
    <location>
        <begin position="234"/>
        <end position="244"/>
    </location>
</feature>
<dbReference type="Gene3D" id="1.10.10.820">
    <property type="match status" value="1"/>
</dbReference>
<feature type="compositionally biased region" description="Low complexity" evidence="10">
    <location>
        <begin position="197"/>
        <end position="226"/>
    </location>
</feature>
<evidence type="ECO:0000256" key="4">
    <source>
        <dbReference type="ARBA" id="ARBA00023054"/>
    </source>
</evidence>
<dbReference type="InterPro" id="IPR001609">
    <property type="entry name" value="Myosin_head_motor_dom-like"/>
</dbReference>
<comment type="similarity">
    <text evidence="1 8">Belongs to the TRAFAC class myosin-kinesin ATPase superfamily. Myosin family.</text>
</comment>
<evidence type="ECO:0000256" key="10">
    <source>
        <dbReference type="SAM" id="MobiDB-lite"/>
    </source>
</evidence>
<dbReference type="SUPFAM" id="SSF90257">
    <property type="entry name" value="Myosin rod fragments"/>
    <property type="match status" value="1"/>
</dbReference>
<name>A0A369JY59_HYPMA</name>
<feature type="coiled-coil region" evidence="9">
    <location>
        <begin position="1278"/>
        <end position="1589"/>
    </location>
</feature>
<evidence type="ECO:0000313" key="14">
    <source>
        <dbReference type="Proteomes" id="UP000076154"/>
    </source>
</evidence>
<keyword evidence="2 8" id="KW-0547">Nucleotide-binding</keyword>
<feature type="coiled-coil region" evidence="9">
    <location>
        <begin position="1183"/>
        <end position="1231"/>
    </location>
</feature>
<keyword evidence="3 8" id="KW-0067">ATP-binding</keyword>
<dbReference type="Gene3D" id="2.30.30.360">
    <property type="entry name" value="Myosin S1 fragment, N-terminal"/>
    <property type="match status" value="1"/>
</dbReference>
<evidence type="ECO:0000256" key="5">
    <source>
        <dbReference type="ARBA" id="ARBA00023123"/>
    </source>
</evidence>
<dbReference type="FunCoup" id="A0A369JY59">
    <property type="interactions" value="66"/>
</dbReference>
<feature type="coiled-coil region" evidence="9">
    <location>
        <begin position="1735"/>
        <end position="1851"/>
    </location>
</feature>
<dbReference type="PROSITE" id="PS50096">
    <property type="entry name" value="IQ"/>
    <property type="match status" value="1"/>
</dbReference>
<feature type="region of interest" description="Disordered" evidence="10">
    <location>
        <begin position="2230"/>
        <end position="2249"/>
    </location>
</feature>
<dbReference type="Gene3D" id="4.10.270.10">
    <property type="entry name" value="Myosin, subunit A"/>
    <property type="match status" value="1"/>
</dbReference>
<dbReference type="PROSITE" id="PS51456">
    <property type="entry name" value="MYOSIN_MOTOR"/>
    <property type="match status" value="1"/>
</dbReference>
<dbReference type="PRINTS" id="PR00193">
    <property type="entry name" value="MYOSINHEAVY"/>
</dbReference>
<dbReference type="Gene3D" id="1.20.58.530">
    <property type="match status" value="1"/>
</dbReference>